<reference evidence="9" key="2">
    <citation type="journal article" date="2021" name="PeerJ">
        <title>Extensive microbial diversity within the chicken gut microbiome revealed by metagenomics and culture.</title>
        <authorList>
            <person name="Gilroy R."/>
            <person name="Ravi A."/>
            <person name="Getino M."/>
            <person name="Pursley I."/>
            <person name="Horton D.L."/>
            <person name="Alikhan N.F."/>
            <person name="Baker D."/>
            <person name="Gharbi K."/>
            <person name="Hall N."/>
            <person name="Watson M."/>
            <person name="Adriaenssens E.M."/>
            <person name="Foster-Nyarko E."/>
            <person name="Jarju S."/>
            <person name="Secka A."/>
            <person name="Antonio M."/>
            <person name="Oren A."/>
            <person name="Chaudhuri R.R."/>
            <person name="La Ragione R."/>
            <person name="Hildebrand F."/>
            <person name="Pallen M.J."/>
        </authorList>
    </citation>
    <scope>NUCLEOTIDE SEQUENCE</scope>
    <source>
        <strain evidence="9">ChiGjej2B2-12916</strain>
    </source>
</reference>
<name>A0A9D0YRD5_9FIRM</name>
<evidence type="ECO:0000313" key="10">
    <source>
        <dbReference type="Proteomes" id="UP000886879"/>
    </source>
</evidence>
<evidence type="ECO:0000256" key="6">
    <source>
        <dbReference type="PROSITE-ProRule" id="PRU10007"/>
    </source>
</evidence>
<evidence type="ECO:0000256" key="2">
    <source>
        <dbReference type="ARBA" id="ARBA00023002"/>
    </source>
</evidence>
<dbReference type="InterPro" id="IPR016160">
    <property type="entry name" value="Ald_DH_CS_CYS"/>
</dbReference>
<comment type="similarity">
    <text evidence="1 4 7">Belongs to the aldehyde dehydrogenase family.</text>
</comment>
<evidence type="ECO:0000313" key="9">
    <source>
        <dbReference type="EMBL" id="HIQ60339.1"/>
    </source>
</evidence>
<accession>A0A9D0YRD5</accession>
<evidence type="ECO:0000256" key="5">
    <source>
        <dbReference type="PIRSR" id="PIRSR036492-1"/>
    </source>
</evidence>
<dbReference type="PROSITE" id="PS00070">
    <property type="entry name" value="ALDEHYDE_DEHYDR_CYS"/>
    <property type="match status" value="1"/>
</dbReference>
<dbReference type="InterPro" id="IPR015590">
    <property type="entry name" value="Aldehyde_DH_dom"/>
</dbReference>
<feature type="active site" evidence="5 6">
    <location>
        <position position="209"/>
    </location>
</feature>
<keyword evidence="3" id="KW-0520">NAD</keyword>
<dbReference type="Gene3D" id="3.40.605.10">
    <property type="entry name" value="Aldehyde Dehydrogenase, Chain A, domain 1"/>
    <property type="match status" value="1"/>
</dbReference>
<comment type="caution">
    <text evidence="9">The sequence shown here is derived from an EMBL/GenBank/DDBJ whole genome shotgun (WGS) entry which is preliminary data.</text>
</comment>
<dbReference type="FunFam" id="3.40.605.10:FF:000004">
    <property type="entry name" value="Aldehyde dehydrogenase"/>
    <property type="match status" value="1"/>
</dbReference>
<sequence>MDISTLVSNQHAYFRSGVTLPVAARLDALDRLRRNILAMQPDIEAALQADLGKHPYESYFCEIGQVLEELSYLRSHLRRWAKPRSVHTPMTLFPAKSRRYPQPYGVVLVMSPWNYPFMLSLTPVLGAIAAGNCVILKPSAYAPATSQVLAQLIAATFEPQYVTVVEGGRAENSALLDQRVDYIFFTGGVTVGKEVMRRAAQNLIPVTLELGGKSPCIVDETADLALAAKRIVFGKFLNAGQTCVAPDYVLVQQKVKDQLVEQLKKALHDALGDDPLSNPEYGKIVNDKHYRRILGLLEGQTILLGGQARDGKIAPTLLDQVDPQSPVMQEEIFGPVLPILSYTTPQEVVDFVSSREKPLALYLFSRSRAMQDLVTSRLSFGGGCFNDTILHLATPYLPFGGVGNSGMGAYHGKASFDTFTHYKSILVGGQHVDVPLRYHPYTPSKFNLLKRFLK</sequence>
<dbReference type="InterPro" id="IPR016162">
    <property type="entry name" value="Ald_DH_N"/>
</dbReference>
<dbReference type="PANTHER" id="PTHR43570">
    <property type="entry name" value="ALDEHYDE DEHYDROGENASE"/>
    <property type="match status" value="1"/>
</dbReference>
<dbReference type="PIRSF" id="PIRSF036492">
    <property type="entry name" value="ALDH"/>
    <property type="match status" value="1"/>
</dbReference>
<dbReference type="GO" id="GO:0005737">
    <property type="term" value="C:cytoplasm"/>
    <property type="evidence" value="ECO:0007669"/>
    <property type="project" value="TreeGrafter"/>
</dbReference>
<dbReference type="InterPro" id="IPR029510">
    <property type="entry name" value="Ald_DH_CS_GLU"/>
</dbReference>
<dbReference type="InterPro" id="IPR016163">
    <property type="entry name" value="Ald_DH_C"/>
</dbReference>
<dbReference type="FunFam" id="3.40.309.10:FF:000003">
    <property type="entry name" value="Aldehyde dehydrogenase"/>
    <property type="match status" value="1"/>
</dbReference>
<dbReference type="GO" id="GO:0006081">
    <property type="term" value="P:aldehyde metabolic process"/>
    <property type="evidence" value="ECO:0007669"/>
    <property type="project" value="InterPro"/>
</dbReference>
<organism evidence="9 10">
    <name type="scientific">Candidatus Enterenecus faecium</name>
    <dbReference type="NCBI Taxonomy" id="2840780"/>
    <lineage>
        <taxon>Bacteria</taxon>
        <taxon>Bacillati</taxon>
        <taxon>Bacillota</taxon>
        <taxon>Clostridia</taxon>
        <taxon>Eubacteriales</taxon>
        <taxon>Candidatus Enterenecus</taxon>
    </lineage>
</organism>
<proteinExistence type="inferred from homology"/>
<dbReference type="Pfam" id="PF00171">
    <property type="entry name" value="Aldedh"/>
    <property type="match status" value="1"/>
</dbReference>
<dbReference type="PANTHER" id="PTHR43570:SF16">
    <property type="entry name" value="ALDEHYDE DEHYDROGENASE TYPE III, ISOFORM Q"/>
    <property type="match status" value="1"/>
</dbReference>
<dbReference type="Gene3D" id="3.40.309.10">
    <property type="entry name" value="Aldehyde Dehydrogenase, Chain A, domain 2"/>
    <property type="match status" value="1"/>
</dbReference>
<dbReference type="PROSITE" id="PS00687">
    <property type="entry name" value="ALDEHYDE_DEHYDR_GLU"/>
    <property type="match status" value="1"/>
</dbReference>
<evidence type="ECO:0000256" key="3">
    <source>
        <dbReference type="ARBA" id="ARBA00023027"/>
    </source>
</evidence>
<dbReference type="InterPro" id="IPR016161">
    <property type="entry name" value="Ald_DH/histidinol_DH"/>
</dbReference>
<dbReference type="CDD" id="cd07136">
    <property type="entry name" value="ALDH_YwdH-P39616"/>
    <property type="match status" value="1"/>
</dbReference>
<evidence type="ECO:0000256" key="4">
    <source>
        <dbReference type="PIRNR" id="PIRNR036492"/>
    </source>
</evidence>
<gene>
    <name evidence="9" type="ORF">IAD31_01895</name>
</gene>
<dbReference type="AlphaFoldDB" id="A0A9D0YRD5"/>
<dbReference type="GO" id="GO:0004029">
    <property type="term" value="F:aldehyde dehydrogenase (NAD+) activity"/>
    <property type="evidence" value="ECO:0007669"/>
    <property type="project" value="TreeGrafter"/>
</dbReference>
<protein>
    <recommendedName>
        <fullName evidence="4">Aldehyde dehydrogenase</fullName>
    </recommendedName>
</protein>
<evidence type="ECO:0000256" key="7">
    <source>
        <dbReference type="RuleBase" id="RU003345"/>
    </source>
</evidence>
<feature type="domain" description="Aldehyde dehydrogenase" evidence="8">
    <location>
        <begin position="5"/>
        <end position="425"/>
    </location>
</feature>
<keyword evidence="2 4" id="KW-0560">Oxidoreductase</keyword>
<evidence type="ECO:0000256" key="1">
    <source>
        <dbReference type="ARBA" id="ARBA00009986"/>
    </source>
</evidence>
<dbReference type="EMBL" id="DVFO01000017">
    <property type="protein sequence ID" value="HIQ60339.1"/>
    <property type="molecule type" value="Genomic_DNA"/>
</dbReference>
<evidence type="ECO:0000259" key="8">
    <source>
        <dbReference type="Pfam" id="PF00171"/>
    </source>
</evidence>
<dbReference type="SUPFAM" id="SSF53720">
    <property type="entry name" value="ALDH-like"/>
    <property type="match status" value="1"/>
</dbReference>
<dbReference type="InterPro" id="IPR012394">
    <property type="entry name" value="Aldehyde_DH_NAD(P)"/>
</dbReference>
<feature type="active site" evidence="5">
    <location>
        <position position="243"/>
    </location>
</feature>
<dbReference type="Proteomes" id="UP000886879">
    <property type="component" value="Unassembled WGS sequence"/>
</dbReference>
<reference evidence="9" key="1">
    <citation type="submission" date="2020-10" db="EMBL/GenBank/DDBJ databases">
        <authorList>
            <person name="Gilroy R."/>
        </authorList>
    </citation>
    <scope>NUCLEOTIDE SEQUENCE</scope>
    <source>
        <strain evidence="9">ChiGjej2B2-12916</strain>
    </source>
</reference>